<feature type="compositionally biased region" description="Basic residues" evidence="1">
    <location>
        <begin position="210"/>
        <end position="221"/>
    </location>
</feature>
<feature type="region of interest" description="Disordered" evidence="1">
    <location>
        <begin position="202"/>
        <end position="234"/>
    </location>
</feature>
<evidence type="ECO:0000313" key="2">
    <source>
        <dbReference type="EMBL" id="KAK5794063.1"/>
    </source>
</evidence>
<gene>
    <name evidence="2" type="ORF">PVK06_035256</name>
</gene>
<accession>A0ABR0NGD1</accession>
<comment type="caution">
    <text evidence="2">The sequence shown here is derived from an EMBL/GenBank/DDBJ whole genome shotgun (WGS) entry which is preliminary data.</text>
</comment>
<protein>
    <submittedName>
        <fullName evidence="2">Uncharacterized protein</fullName>
    </submittedName>
</protein>
<reference evidence="2 3" key="1">
    <citation type="submission" date="2023-03" db="EMBL/GenBank/DDBJ databases">
        <title>WGS of Gossypium arboreum.</title>
        <authorList>
            <person name="Yu D."/>
        </authorList>
    </citation>
    <scope>NUCLEOTIDE SEQUENCE [LARGE SCALE GENOMIC DNA]</scope>
    <source>
        <tissue evidence="2">Leaf</tissue>
    </source>
</reference>
<dbReference type="Proteomes" id="UP001358586">
    <property type="component" value="Chromosome 10"/>
</dbReference>
<keyword evidence="3" id="KW-1185">Reference proteome</keyword>
<name>A0ABR0NGD1_GOSAR</name>
<dbReference type="EMBL" id="JARKNE010000010">
    <property type="protein sequence ID" value="KAK5794063.1"/>
    <property type="molecule type" value="Genomic_DNA"/>
</dbReference>
<organism evidence="2 3">
    <name type="scientific">Gossypium arboreum</name>
    <name type="common">Tree cotton</name>
    <name type="synonym">Gossypium nanking</name>
    <dbReference type="NCBI Taxonomy" id="29729"/>
    <lineage>
        <taxon>Eukaryota</taxon>
        <taxon>Viridiplantae</taxon>
        <taxon>Streptophyta</taxon>
        <taxon>Embryophyta</taxon>
        <taxon>Tracheophyta</taxon>
        <taxon>Spermatophyta</taxon>
        <taxon>Magnoliopsida</taxon>
        <taxon>eudicotyledons</taxon>
        <taxon>Gunneridae</taxon>
        <taxon>Pentapetalae</taxon>
        <taxon>rosids</taxon>
        <taxon>malvids</taxon>
        <taxon>Malvales</taxon>
        <taxon>Malvaceae</taxon>
        <taxon>Malvoideae</taxon>
        <taxon>Gossypium</taxon>
    </lineage>
</organism>
<proteinExistence type="predicted"/>
<evidence type="ECO:0000256" key="1">
    <source>
        <dbReference type="SAM" id="MobiDB-lite"/>
    </source>
</evidence>
<sequence>MDSEGKQDRVELSASLGRVSVQKSEVERTSEILQARCVDCGKKRDHSPPSTIRNVIREVAGKRQEHGFDTGPLSIRSGSVLEDFETVSGWVCWSGGWLCVSLPLGSGFELRIGRGFGIVLSKYKINVDSEGKQDHVKSSAYLGRVPVQEFEVSVISLTLGSDNPDLGTEALTRLVREVLEEVFEARVERTGEMLQTRCVDCGKKRDRSPPRLKPRSTKRLRTSLSGKNSFAEGVGSGTGAPFCEHCKKCHPGNCWKKGGHVFDADSQSIESETGMVVNVLTFWLVHYNCV</sequence>
<evidence type="ECO:0000313" key="3">
    <source>
        <dbReference type="Proteomes" id="UP001358586"/>
    </source>
</evidence>